<dbReference type="EMBL" id="AAZDVE040000027">
    <property type="protein sequence ID" value="EMP9434012.1"/>
    <property type="molecule type" value="Genomic_DNA"/>
</dbReference>
<dbReference type="InterPro" id="IPR000801">
    <property type="entry name" value="Esterase-like"/>
</dbReference>
<dbReference type="GO" id="GO:0006826">
    <property type="term" value="P:iron ion transport"/>
    <property type="evidence" value="ECO:0007669"/>
    <property type="project" value="InterPro"/>
</dbReference>
<dbReference type="InterPro" id="IPR013783">
    <property type="entry name" value="Ig-like_fold"/>
</dbReference>
<dbReference type="InterPro" id="IPR050583">
    <property type="entry name" value="Mycobacterial_A85_antigen"/>
</dbReference>
<dbReference type="GO" id="GO:0008849">
    <property type="term" value="F:enterochelin esterase activity"/>
    <property type="evidence" value="ECO:0007669"/>
    <property type="project" value="InterPro"/>
</dbReference>
<comment type="subcellular location">
    <subcellularLocation>
        <location evidence="1">Cytoplasm</location>
    </subcellularLocation>
</comment>
<dbReference type="GO" id="GO:0005737">
    <property type="term" value="C:cytoplasm"/>
    <property type="evidence" value="ECO:0007669"/>
    <property type="project" value="UniProtKB-SubCell"/>
</dbReference>
<dbReference type="Pfam" id="PF00756">
    <property type="entry name" value="Esterase"/>
    <property type="match status" value="1"/>
</dbReference>
<evidence type="ECO:0000256" key="2">
    <source>
        <dbReference type="ARBA" id="ARBA00022490"/>
    </source>
</evidence>
<reference evidence="6" key="1">
    <citation type="submission" date="2024-02" db="EMBL/GenBank/DDBJ databases">
        <authorList>
            <consortium name="Clinical and Environmental Microbiology Branch: Whole genome sequencing antimicrobial resistance pathogens in the healthcare setting"/>
        </authorList>
    </citation>
    <scope>NUCLEOTIDE SEQUENCE</scope>
    <source>
        <strain evidence="6">2020GO-00142</strain>
    </source>
</reference>
<dbReference type="InterPro" id="IPR029058">
    <property type="entry name" value="AB_hydrolase_fold"/>
</dbReference>
<name>A0AAI9I1Y0_PROST</name>
<keyword evidence="3" id="KW-0378">Hydrolase</keyword>
<evidence type="ECO:0000256" key="1">
    <source>
        <dbReference type="ARBA" id="ARBA00004496"/>
    </source>
</evidence>
<comment type="caution">
    <text evidence="6">The sequence shown here is derived from an EMBL/GenBank/DDBJ whole genome shotgun (WGS) entry which is preliminary data.</text>
</comment>
<dbReference type="GO" id="GO:0005506">
    <property type="term" value="F:iron ion binding"/>
    <property type="evidence" value="ECO:0007669"/>
    <property type="project" value="InterPro"/>
</dbReference>
<protein>
    <submittedName>
        <fullName evidence="6">DUF3327 domain-containing protein</fullName>
    </submittedName>
</protein>
<organism evidence="6">
    <name type="scientific">Providencia stuartii</name>
    <dbReference type="NCBI Taxonomy" id="588"/>
    <lineage>
        <taxon>Bacteria</taxon>
        <taxon>Pseudomonadati</taxon>
        <taxon>Pseudomonadota</taxon>
        <taxon>Gammaproteobacteria</taxon>
        <taxon>Enterobacterales</taxon>
        <taxon>Morganellaceae</taxon>
        <taxon>Providencia</taxon>
    </lineage>
</organism>
<dbReference type="PANTHER" id="PTHR48098">
    <property type="entry name" value="ENTEROCHELIN ESTERASE-RELATED"/>
    <property type="match status" value="1"/>
</dbReference>
<dbReference type="InterPro" id="IPR021764">
    <property type="entry name" value="Enterochelin_esterase_N"/>
</dbReference>
<dbReference type="AlphaFoldDB" id="A0AAI9I1Y0"/>
<dbReference type="Gene3D" id="2.60.40.10">
    <property type="entry name" value="Immunoglobulins"/>
    <property type="match status" value="1"/>
</dbReference>
<evidence type="ECO:0000259" key="5">
    <source>
        <dbReference type="Pfam" id="PF11806"/>
    </source>
</evidence>
<accession>A0AAI9I1Y0</accession>
<evidence type="ECO:0000256" key="3">
    <source>
        <dbReference type="ARBA" id="ARBA00022801"/>
    </source>
</evidence>
<evidence type="ECO:0000313" key="6">
    <source>
        <dbReference type="EMBL" id="EMP9434012.1"/>
    </source>
</evidence>
<keyword evidence="2" id="KW-0963">Cytoplasm</keyword>
<gene>
    <name evidence="6" type="ORF">JRA39_003099</name>
</gene>
<dbReference type="Gene3D" id="3.40.50.1820">
    <property type="entry name" value="alpha/beta hydrolase"/>
    <property type="match status" value="1"/>
</dbReference>
<sequence length="529" mass="59536">MEVDVKSLPLIGCILFSSSAMAAVSECIRLDELSSSIQGIHDSEGHSCLFVEISDKQYIRQEGDGISDIVLTDSTKTPIRVLLQKMPHAEPHSVSYIVPAQGQYYLNLQGAPAQPWNLKFNLSNYQPLAIEAENKIDSPKLQALIDKHLKEKTTDAFWREVKEQGTPLVEEYKKGQQKVTFLWRGAKANAYILGAPSGNHETMAHIPNTDIWYRTFIVPNDTLSQYKIAPDVPKVTEGGFAQRKAILATAQADPFNAQAIPSLLNDRYNRFSLLSLSPEKRQCHFAQIEGHQLNGQLTSFSFHSNVLNNDRQIYVYRPKAAMKQPAVFVLLDGQIYLQTYKMAEFFDKWMSEGAIPPMYVVFVDSISSERRNVELPPNAEFPAMLAKELMPVLATKGIQAPAKSTIIAGSSYGGLGATWNALSHPELFGNVLSMSGSYWWAPKGKDPEWLIREIEQMSKKPLRFYLEAGLFEQRGSWGGIIQNHYRLLDVLKHKGYQVEAEELPSGHDYVSWCETLYQGTRYLMAEPPK</sequence>
<dbReference type="SUPFAM" id="SSF53474">
    <property type="entry name" value="alpha/beta-Hydrolases"/>
    <property type="match status" value="1"/>
</dbReference>
<dbReference type="Pfam" id="PF11806">
    <property type="entry name" value="Enterochelin_N"/>
    <property type="match status" value="1"/>
</dbReference>
<proteinExistence type="inferred from homology"/>
<dbReference type="SUPFAM" id="SSF81296">
    <property type="entry name" value="E set domains"/>
    <property type="match status" value="1"/>
</dbReference>
<comment type="similarity">
    <text evidence="4">Belongs to the Fes family.</text>
</comment>
<evidence type="ECO:0000256" key="4">
    <source>
        <dbReference type="ARBA" id="ARBA00024201"/>
    </source>
</evidence>
<dbReference type="PANTHER" id="PTHR48098:SF3">
    <property type="entry name" value="IRON(III) ENTEROBACTIN ESTERASE"/>
    <property type="match status" value="1"/>
</dbReference>
<feature type="domain" description="Enterochelin esterase N-terminal" evidence="5">
    <location>
        <begin position="178"/>
        <end position="263"/>
    </location>
</feature>
<dbReference type="InterPro" id="IPR014756">
    <property type="entry name" value="Ig_E-set"/>
</dbReference>